<sequence length="166" mass="19859">MQPEEGKKIRGLRIYRELAEEYTTRPAQHIEELEAVCVKEIWDSGYVVNFCTQFRSYYSVKKLSTDLQNAKEISHLVSACMEKDKRLSDSQRISQTAYEMIGQRSYDWEPNYSMLSGRDQTLSIFSERIKIFEILVRRQQFDSECSRERIDHIKSKYHYFDTLFLR</sequence>
<protein>
    <submittedName>
        <fullName evidence="1">5462_t:CDS:1</fullName>
    </submittedName>
</protein>
<accession>A0A9N8VHH2</accession>
<dbReference type="Proteomes" id="UP000789739">
    <property type="component" value="Unassembled WGS sequence"/>
</dbReference>
<keyword evidence="2" id="KW-1185">Reference proteome</keyword>
<gene>
    <name evidence="1" type="ORF">PBRASI_LOCUS18</name>
</gene>
<dbReference type="OrthoDB" id="2442528at2759"/>
<dbReference type="AlphaFoldDB" id="A0A9N8VHH2"/>
<evidence type="ECO:0000313" key="1">
    <source>
        <dbReference type="EMBL" id="CAG8450776.1"/>
    </source>
</evidence>
<dbReference type="EMBL" id="CAJVPI010000001">
    <property type="protein sequence ID" value="CAG8450776.1"/>
    <property type="molecule type" value="Genomic_DNA"/>
</dbReference>
<reference evidence="1" key="1">
    <citation type="submission" date="2021-06" db="EMBL/GenBank/DDBJ databases">
        <authorList>
            <person name="Kallberg Y."/>
            <person name="Tangrot J."/>
            <person name="Rosling A."/>
        </authorList>
    </citation>
    <scope>NUCLEOTIDE SEQUENCE</scope>
    <source>
        <strain evidence="1">BR232B</strain>
    </source>
</reference>
<organism evidence="1 2">
    <name type="scientific">Paraglomus brasilianum</name>
    <dbReference type="NCBI Taxonomy" id="144538"/>
    <lineage>
        <taxon>Eukaryota</taxon>
        <taxon>Fungi</taxon>
        <taxon>Fungi incertae sedis</taxon>
        <taxon>Mucoromycota</taxon>
        <taxon>Glomeromycotina</taxon>
        <taxon>Glomeromycetes</taxon>
        <taxon>Paraglomerales</taxon>
        <taxon>Paraglomeraceae</taxon>
        <taxon>Paraglomus</taxon>
    </lineage>
</organism>
<evidence type="ECO:0000313" key="2">
    <source>
        <dbReference type="Proteomes" id="UP000789739"/>
    </source>
</evidence>
<name>A0A9N8VHH2_9GLOM</name>
<comment type="caution">
    <text evidence="1">The sequence shown here is derived from an EMBL/GenBank/DDBJ whole genome shotgun (WGS) entry which is preliminary data.</text>
</comment>
<proteinExistence type="predicted"/>